<feature type="non-terminal residue" evidence="9">
    <location>
        <position position="1"/>
    </location>
</feature>
<evidence type="ECO:0000313" key="10">
    <source>
        <dbReference type="Proteomes" id="UP001206925"/>
    </source>
</evidence>
<dbReference type="InterPro" id="IPR009057">
    <property type="entry name" value="Homeodomain-like_sf"/>
</dbReference>
<dbReference type="InterPro" id="IPR001005">
    <property type="entry name" value="SANT/Myb"/>
</dbReference>
<protein>
    <submittedName>
        <fullName evidence="9">Uncharacterized protein</fullName>
    </submittedName>
</protein>
<keyword evidence="5" id="KW-0804">Transcription</keyword>
<evidence type="ECO:0000256" key="1">
    <source>
        <dbReference type="ARBA" id="ARBA00004123"/>
    </source>
</evidence>
<evidence type="ECO:0000256" key="2">
    <source>
        <dbReference type="ARBA" id="ARBA00022737"/>
    </source>
</evidence>
<dbReference type="EMBL" id="JAMZMK010006098">
    <property type="protein sequence ID" value="KAI7750675.1"/>
    <property type="molecule type" value="Genomic_DNA"/>
</dbReference>
<reference evidence="9" key="1">
    <citation type="submission" date="2022-06" db="EMBL/GenBank/DDBJ databases">
        <title>Uncovering the hologenomic basis of an extraordinary plant invasion.</title>
        <authorList>
            <person name="Bieker V.C."/>
            <person name="Martin M.D."/>
            <person name="Gilbert T."/>
            <person name="Hodgins K."/>
            <person name="Battlay P."/>
            <person name="Petersen B."/>
            <person name="Wilson J."/>
        </authorList>
    </citation>
    <scope>NUCLEOTIDE SEQUENCE</scope>
    <source>
        <strain evidence="9">AA19_3_7</strain>
        <tissue evidence="9">Leaf</tissue>
    </source>
</reference>
<accession>A0AAD5D061</accession>
<evidence type="ECO:0000259" key="8">
    <source>
        <dbReference type="PROSITE" id="PS51294"/>
    </source>
</evidence>
<dbReference type="InterPro" id="IPR051953">
    <property type="entry name" value="Plant_SW-associated_TFs"/>
</dbReference>
<evidence type="ECO:0000313" key="9">
    <source>
        <dbReference type="EMBL" id="KAI7750675.1"/>
    </source>
</evidence>
<dbReference type="Gene3D" id="1.10.10.60">
    <property type="entry name" value="Homeodomain-like"/>
    <property type="match status" value="1"/>
</dbReference>
<dbReference type="SUPFAM" id="SSF46689">
    <property type="entry name" value="Homeodomain-like"/>
    <property type="match status" value="1"/>
</dbReference>
<dbReference type="AlphaFoldDB" id="A0AAD5D061"/>
<dbReference type="PANTHER" id="PTHR47997:SF96">
    <property type="entry name" value="SANT_MYB DOMAIN, HOMEODOMAIN-LIKE PROTEIN-RELATED"/>
    <property type="match status" value="1"/>
</dbReference>
<evidence type="ECO:0000256" key="6">
    <source>
        <dbReference type="ARBA" id="ARBA00023242"/>
    </source>
</evidence>
<evidence type="ECO:0000256" key="5">
    <source>
        <dbReference type="ARBA" id="ARBA00023163"/>
    </source>
</evidence>
<feature type="domain" description="HTH myb-type" evidence="8">
    <location>
        <begin position="1"/>
        <end position="44"/>
    </location>
</feature>
<organism evidence="9 10">
    <name type="scientific">Ambrosia artemisiifolia</name>
    <name type="common">Common ragweed</name>
    <dbReference type="NCBI Taxonomy" id="4212"/>
    <lineage>
        <taxon>Eukaryota</taxon>
        <taxon>Viridiplantae</taxon>
        <taxon>Streptophyta</taxon>
        <taxon>Embryophyta</taxon>
        <taxon>Tracheophyta</taxon>
        <taxon>Spermatophyta</taxon>
        <taxon>Magnoliopsida</taxon>
        <taxon>eudicotyledons</taxon>
        <taxon>Gunneridae</taxon>
        <taxon>Pentapetalae</taxon>
        <taxon>asterids</taxon>
        <taxon>campanulids</taxon>
        <taxon>Asterales</taxon>
        <taxon>Asteraceae</taxon>
        <taxon>Asteroideae</taxon>
        <taxon>Heliantheae alliance</taxon>
        <taxon>Heliantheae</taxon>
        <taxon>Ambrosia</taxon>
    </lineage>
</organism>
<name>A0AAD5D061_AMBAR</name>
<evidence type="ECO:0000256" key="4">
    <source>
        <dbReference type="ARBA" id="ARBA00023125"/>
    </source>
</evidence>
<comment type="caution">
    <text evidence="9">The sequence shown here is derived from an EMBL/GenBank/DDBJ whole genome shotgun (WGS) entry which is preliminary data.</text>
</comment>
<dbReference type="Proteomes" id="UP001206925">
    <property type="component" value="Unassembled WGS sequence"/>
</dbReference>
<proteinExistence type="predicted"/>
<keyword evidence="2" id="KW-0677">Repeat</keyword>
<keyword evidence="3" id="KW-0805">Transcription regulation</keyword>
<gene>
    <name evidence="9" type="ORF">M8C21_029519</name>
</gene>
<dbReference type="PROSITE" id="PS51294">
    <property type="entry name" value="HTH_MYB"/>
    <property type="match status" value="1"/>
</dbReference>
<keyword evidence="6" id="KW-0539">Nucleus</keyword>
<dbReference type="InterPro" id="IPR017930">
    <property type="entry name" value="Myb_dom"/>
</dbReference>
<comment type="subcellular location">
    <subcellularLocation>
        <location evidence="1">Nucleus</location>
    </subcellularLocation>
</comment>
<evidence type="ECO:0000259" key="7">
    <source>
        <dbReference type="PROSITE" id="PS50090"/>
    </source>
</evidence>
<keyword evidence="10" id="KW-1185">Reference proteome</keyword>
<feature type="domain" description="Myb-like" evidence="7">
    <location>
        <begin position="1"/>
        <end position="40"/>
    </location>
</feature>
<sequence>MLIINLHTIFGNKINRWAEIAKYLPGRTDSAIKNFWNSNMKKKLLATHPNHNKNINIAPTYDDHVFCNQNLNFGQNWHPNDLMMQFQPSEMKGMDLVNDGETDLPPLPPSFMDDSCSNLDHHPLENFDMILCQNSDQNNLIMQFKPSEIDD</sequence>
<dbReference type="GO" id="GO:0003677">
    <property type="term" value="F:DNA binding"/>
    <property type="evidence" value="ECO:0007669"/>
    <property type="project" value="UniProtKB-KW"/>
</dbReference>
<dbReference type="PANTHER" id="PTHR47997">
    <property type="entry name" value="MYB DOMAIN PROTEIN 55"/>
    <property type="match status" value="1"/>
</dbReference>
<dbReference type="PROSITE" id="PS50090">
    <property type="entry name" value="MYB_LIKE"/>
    <property type="match status" value="1"/>
</dbReference>
<dbReference type="Pfam" id="PF00249">
    <property type="entry name" value="Myb_DNA-binding"/>
    <property type="match status" value="1"/>
</dbReference>
<dbReference type="GO" id="GO:0005634">
    <property type="term" value="C:nucleus"/>
    <property type="evidence" value="ECO:0007669"/>
    <property type="project" value="UniProtKB-SubCell"/>
</dbReference>
<evidence type="ECO:0000256" key="3">
    <source>
        <dbReference type="ARBA" id="ARBA00023015"/>
    </source>
</evidence>
<keyword evidence="4" id="KW-0238">DNA-binding</keyword>
<dbReference type="CDD" id="cd00167">
    <property type="entry name" value="SANT"/>
    <property type="match status" value="1"/>
</dbReference>